<evidence type="ECO:0000313" key="2">
    <source>
        <dbReference type="EMBL" id="AWX92355.1"/>
    </source>
</evidence>
<dbReference type="Gene3D" id="3.40.50.1000">
    <property type="entry name" value="HAD superfamily/HAD-like"/>
    <property type="match status" value="1"/>
</dbReference>
<dbReference type="PANTHER" id="PTHR48085:SF5">
    <property type="entry name" value="CADMIUM_ZINC-TRANSPORTING ATPASE HMA4-RELATED"/>
    <property type="match status" value="1"/>
</dbReference>
<dbReference type="InterPro" id="IPR036412">
    <property type="entry name" value="HAD-like_sf"/>
</dbReference>
<sequence length="82" mass="8293">MVAEVLPVAKVDSIRRLKAEHGKVAFVGDGINDAPALAEAVWVSPSTRAGPPSGGDVVLMSGSLTGVPKAIARSKATIVTSI</sequence>
<dbReference type="InterPro" id="IPR023214">
    <property type="entry name" value="HAD_sf"/>
</dbReference>
<organism evidence="2 3">
    <name type="scientific">Paracoccus mutanolyticus</name>
    <dbReference type="NCBI Taxonomy" id="1499308"/>
    <lineage>
        <taxon>Bacteria</taxon>
        <taxon>Pseudomonadati</taxon>
        <taxon>Pseudomonadota</taxon>
        <taxon>Alphaproteobacteria</taxon>
        <taxon>Rhodobacterales</taxon>
        <taxon>Paracoccaceae</taxon>
        <taxon>Paracoccus</taxon>
    </lineage>
</organism>
<keyword evidence="3" id="KW-1185">Reference proteome</keyword>
<dbReference type="SUPFAM" id="SSF56784">
    <property type="entry name" value="HAD-like"/>
    <property type="match status" value="1"/>
</dbReference>
<dbReference type="EMBL" id="CP030239">
    <property type="protein sequence ID" value="AWX92355.1"/>
    <property type="molecule type" value="Genomic_DNA"/>
</dbReference>
<reference evidence="2 3" key="1">
    <citation type="submission" date="2018-06" db="EMBL/GenBank/DDBJ databases">
        <title>Complete genome sequence of Paracoccus mutanolyticus strain RSP-02 isolated from cellulosic waste.</title>
        <authorList>
            <person name="Amrutha R.N."/>
            <person name="Shrivastav A."/>
            <person name="Buddana S.K."/>
            <person name="Deshpande U."/>
            <person name="Prakasham R.S."/>
        </authorList>
    </citation>
    <scope>NUCLEOTIDE SEQUENCE [LARGE SCALE GENOMIC DNA]</scope>
    <source>
        <strain evidence="2 3">RSP-02</strain>
    </source>
</reference>
<dbReference type="Pfam" id="PF00702">
    <property type="entry name" value="Hydrolase"/>
    <property type="match status" value="1"/>
</dbReference>
<gene>
    <name evidence="2" type="ORF">DPM13_01380</name>
</gene>
<evidence type="ECO:0000313" key="3">
    <source>
        <dbReference type="Proteomes" id="UP000249922"/>
    </source>
</evidence>
<dbReference type="Proteomes" id="UP000249922">
    <property type="component" value="Chromosome"/>
</dbReference>
<dbReference type="InterPro" id="IPR051014">
    <property type="entry name" value="Cation_Transport_ATPase_IB"/>
</dbReference>
<evidence type="ECO:0000256" key="1">
    <source>
        <dbReference type="ARBA" id="ARBA00006024"/>
    </source>
</evidence>
<comment type="similarity">
    <text evidence="1">Belongs to the cation transport ATPase (P-type) (TC 3.A.3) family. Type IB subfamily.</text>
</comment>
<protein>
    <recommendedName>
        <fullName evidence="4">HAD family hydrolase</fullName>
    </recommendedName>
</protein>
<dbReference type="PANTHER" id="PTHR48085">
    <property type="entry name" value="CADMIUM/ZINC-TRANSPORTING ATPASE HMA2-RELATED"/>
    <property type="match status" value="1"/>
</dbReference>
<name>A0ABN5M4M6_9RHOB</name>
<accession>A0ABN5M4M6</accession>
<proteinExistence type="inferred from homology"/>
<evidence type="ECO:0008006" key="4">
    <source>
        <dbReference type="Google" id="ProtNLM"/>
    </source>
</evidence>